<feature type="transmembrane region" description="Helical" evidence="1">
    <location>
        <begin position="52"/>
        <end position="77"/>
    </location>
</feature>
<feature type="transmembrane region" description="Helical" evidence="1">
    <location>
        <begin position="21"/>
        <end position="46"/>
    </location>
</feature>
<evidence type="ECO:0000313" key="2">
    <source>
        <dbReference type="EMBL" id="HJC39260.1"/>
    </source>
</evidence>
<accession>A0A9D2NXP2</accession>
<reference evidence="2" key="1">
    <citation type="journal article" date="2021" name="PeerJ">
        <title>Extensive microbial diversity within the chicken gut microbiome revealed by metagenomics and culture.</title>
        <authorList>
            <person name="Gilroy R."/>
            <person name="Ravi A."/>
            <person name="Getino M."/>
            <person name="Pursley I."/>
            <person name="Horton D.L."/>
            <person name="Alikhan N.F."/>
            <person name="Baker D."/>
            <person name="Gharbi K."/>
            <person name="Hall N."/>
            <person name="Watson M."/>
            <person name="Adriaenssens E.M."/>
            <person name="Foster-Nyarko E."/>
            <person name="Jarju S."/>
            <person name="Secka A."/>
            <person name="Antonio M."/>
            <person name="Oren A."/>
            <person name="Chaudhuri R.R."/>
            <person name="La Ragione R."/>
            <person name="Hildebrand F."/>
            <person name="Pallen M.J."/>
        </authorList>
    </citation>
    <scope>NUCLEOTIDE SEQUENCE</scope>
    <source>
        <strain evidence="2">ChiGjej1B1-1692</strain>
    </source>
</reference>
<gene>
    <name evidence="2" type="ORF">H9757_09410</name>
</gene>
<organism evidence="2 3">
    <name type="scientific">Candidatus Mediterraneibacter faecigallinarum</name>
    <dbReference type="NCBI Taxonomy" id="2838669"/>
    <lineage>
        <taxon>Bacteria</taxon>
        <taxon>Bacillati</taxon>
        <taxon>Bacillota</taxon>
        <taxon>Clostridia</taxon>
        <taxon>Lachnospirales</taxon>
        <taxon>Lachnospiraceae</taxon>
        <taxon>Mediterraneibacter</taxon>
    </lineage>
</organism>
<comment type="caution">
    <text evidence="2">The sequence shown here is derived from an EMBL/GenBank/DDBJ whole genome shotgun (WGS) entry which is preliminary data.</text>
</comment>
<name>A0A9D2NXP2_9FIRM</name>
<dbReference type="AlphaFoldDB" id="A0A9D2NXP2"/>
<reference evidence="2" key="2">
    <citation type="submission" date="2021-04" db="EMBL/GenBank/DDBJ databases">
        <authorList>
            <person name="Gilroy R."/>
        </authorList>
    </citation>
    <scope>NUCLEOTIDE SEQUENCE</scope>
    <source>
        <strain evidence="2">ChiGjej1B1-1692</strain>
    </source>
</reference>
<keyword evidence="1" id="KW-0812">Transmembrane</keyword>
<protein>
    <submittedName>
        <fullName evidence="2">Uncharacterized protein</fullName>
    </submittedName>
</protein>
<proteinExistence type="predicted"/>
<sequence length="81" mass="8655">MYRGLWNFINRFMDKGHAVSVFLPVMIIGWTLAGVAAGILVCALTGTELITALADIICAGGYAGIILGLFGGAFFLYRIDI</sequence>
<evidence type="ECO:0000313" key="3">
    <source>
        <dbReference type="Proteomes" id="UP000823894"/>
    </source>
</evidence>
<keyword evidence="1" id="KW-0472">Membrane</keyword>
<evidence type="ECO:0000256" key="1">
    <source>
        <dbReference type="SAM" id="Phobius"/>
    </source>
</evidence>
<keyword evidence="1" id="KW-1133">Transmembrane helix</keyword>
<dbReference type="EMBL" id="DWWK01000150">
    <property type="protein sequence ID" value="HJC39260.1"/>
    <property type="molecule type" value="Genomic_DNA"/>
</dbReference>
<dbReference type="Proteomes" id="UP000823894">
    <property type="component" value="Unassembled WGS sequence"/>
</dbReference>